<sequence length="164" mass="17183">MSLSTSGIITVSSSIIPPAITLTETSREITYTYSPGPYPTAPTPGLPPGDNPTSIQISVGPSPPALPAARASSSADKTYLDRDCTTSTATDYWVSCAPSSCMTTSSEIITGCFVTATTTTTGFSAWPRALRIRSTTMAMMEPIRQTPEQSSPPPTGRVSSSREP</sequence>
<keyword evidence="3" id="KW-1185">Reference proteome</keyword>
<gene>
    <name evidence="2" type="ORF">DL762_007413</name>
</gene>
<protein>
    <submittedName>
        <fullName evidence="2">Uncharacterized protein</fullName>
    </submittedName>
</protein>
<feature type="region of interest" description="Disordered" evidence="1">
    <location>
        <begin position="142"/>
        <end position="164"/>
    </location>
</feature>
<evidence type="ECO:0000256" key="1">
    <source>
        <dbReference type="SAM" id="MobiDB-lite"/>
    </source>
</evidence>
<name>A0ABY0H2V0_9PEZI</name>
<dbReference type="EMBL" id="QJNS01000273">
    <property type="protein sequence ID" value="RYO80886.1"/>
    <property type="molecule type" value="Genomic_DNA"/>
</dbReference>
<evidence type="ECO:0000313" key="2">
    <source>
        <dbReference type="EMBL" id="RYO80886.1"/>
    </source>
</evidence>
<dbReference type="Proteomes" id="UP000294003">
    <property type="component" value="Unassembled WGS sequence"/>
</dbReference>
<accession>A0ABY0H2V0</accession>
<comment type="caution">
    <text evidence="2">The sequence shown here is derived from an EMBL/GenBank/DDBJ whole genome shotgun (WGS) entry which is preliminary data.</text>
</comment>
<organism evidence="2 3">
    <name type="scientific">Monosporascus cannonballus</name>
    <dbReference type="NCBI Taxonomy" id="155416"/>
    <lineage>
        <taxon>Eukaryota</taxon>
        <taxon>Fungi</taxon>
        <taxon>Dikarya</taxon>
        <taxon>Ascomycota</taxon>
        <taxon>Pezizomycotina</taxon>
        <taxon>Sordariomycetes</taxon>
        <taxon>Xylariomycetidae</taxon>
        <taxon>Xylariales</taxon>
        <taxon>Xylariales incertae sedis</taxon>
        <taxon>Monosporascus</taxon>
    </lineage>
</organism>
<proteinExistence type="predicted"/>
<reference evidence="2 3" key="1">
    <citation type="submission" date="2018-06" db="EMBL/GenBank/DDBJ databases">
        <title>Complete Genomes of Monosporascus.</title>
        <authorList>
            <person name="Robinson A.J."/>
            <person name="Natvig D.O."/>
        </authorList>
    </citation>
    <scope>NUCLEOTIDE SEQUENCE [LARGE SCALE GENOMIC DNA]</scope>
    <source>
        <strain evidence="2 3">CBS 609.92</strain>
    </source>
</reference>
<evidence type="ECO:0000313" key="3">
    <source>
        <dbReference type="Proteomes" id="UP000294003"/>
    </source>
</evidence>